<dbReference type="Gene3D" id="1.10.357.10">
    <property type="entry name" value="Tetracycline Repressor, domain 2"/>
    <property type="match status" value="1"/>
</dbReference>
<dbReference type="Pfam" id="PF22604">
    <property type="entry name" value="TetR_HI_0893_C"/>
    <property type="match status" value="1"/>
</dbReference>
<organism evidence="4 5">
    <name type="scientific">Exercitatus varius</name>
    <dbReference type="NCBI Taxonomy" id="67857"/>
    <lineage>
        <taxon>Bacteria</taxon>
        <taxon>Pseudomonadati</taxon>
        <taxon>Pseudomonadota</taxon>
        <taxon>Gammaproteobacteria</taxon>
        <taxon>Pasteurellales</taxon>
        <taxon>Pasteurellaceae</taxon>
        <taxon>Exercitatus</taxon>
    </lineage>
</organism>
<dbReference type="PRINTS" id="PR00455">
    <property type="entry name" value="HTHTETR"/>
</dbReference>
<accession>A0AAW6Q836</accession>
<dbReference type="InterPro" id="IPR001647">
    <property type="entry name" value="HTH_TetR"/>
</dbReference>
<dbReference type="Proteomes" id="UP001214976">
    <property type="component" value="Unassembled WGS sequence"/>
</dbReference>
<reference evidence="4" key="1">
    <citation type="submission" date="2023-03" db="EMBL/GenBank/DDBJ databases">
        <title>Classification of Bisgaard taxon 6 and taxon 10 as Exercitatus varius gen. nov., spec. nov.</title>
        <authorList>
            <person name="Christensen H."/>
        </authorList>
    </citation>
    <scope>NUCLEOTIDE SEQUENCE</scope>
    <source>
        <strain evidence="4">86116</strain>
    </source>
</reference>
<dbReference type="PANTHER" id="PTHR30055">
    <property type="entry name" value="HTH-TYPE TRANSCRIPTIONAL REGULATOR RUTR"/>
    <property type="match status" value="1"/>
</dbReference>
<dbReference type="RefSeq" id="WP_317476870.1">
    <property type="nucleotide sequence ID" value="NZ_JARQTW010000008.1"/>
</dbReference>
<evidence type="ECO:0000313" key="5">
    <source>
        <dbReference type="Proteomes" id="UP001214976"/>
    </source>
</evidence>
<dbReference type="SUPFAM" id="SSF46689">
    <property type="entry name" value="Homeodomain-like"/>
    <property type="match status" value="1"/>
</dbReference>
<evidence type="ECO:0000256" key="1">
    <source>
        <dbReference type="ARBA" id="ARBA00023125"/>
    </source>
</evidence>
<dbReference type="GO" id="GO:0003700">
    <property type="term" value="F:DNA-binding transcription factor activity"/>
    <property type="evidence" value="ECO:0007669"/>
    <property type="project" value="TreeGrafter"/>
</dbReference>
<dbReference type="InterPro" id="IPR054422">
    <property type="entry name" value="TetR-like_HI_0893_C"/>
</dbReference>
<protein>
    <submittedName>
        <fullName evidence="4">TetR/AcrR family transcriptional regulator</fullName>
    </submittedName>
</protein>
<dbReference type="AlphaFoldDB" id="A0AAW6Q836"/>
<dbReference type="InterPro" id="IPR023772">
    <property type="entry name" value="DNA-bd_HTH_TetR-type_CS"/>
</dbReference>
<dbReference type="EMBL" id="JARQTW010000008">
    <property type="protein sequence ID" value="MDG2949679.1"/>
    <property type="molecule type" value="Genomic_DNA"/>
</dbReference>
<keyword evidence="1 2" id="KW-0238">DNA-binding</keyword>
<dbReference type="InterPro" id="IPR050109">
    <property type="entry name" value="HTH-type_TetR-like_transc_reg"/>
</dbReference>
<proteinExistence type="predicted"/>
<feature type="DNA-binding region" description="H-T-H motif" evidence="2">
    <location>
        <begin position="29"/>
        <end position="48"/>
    </location>
</feature>
<dbReference type="Pfam" id="PF00440">
    <property type="entry name" value="TetR_N"/>
    <property type="match status" value="1"/>
</dbReference>
<sequence length="188" mass="21718">MRQSDNDMAEQIFAATERLMAEQGLHNLSMHKIAKAANISAGTIYLYFKSKDVLLEQLARRVLSLFSKELEKGYDPTKAYFEQYRIMWWNIWYLLLDNPITVKNMSQYLSLPYFVEVCAEAEGESHWALFCKEAIAAGVICDLPVKVLFSLGLESAINLASDRIYFNQELTNDMLESVIERTWRAIQK</sequence>
<evidence type="ECO:0000259" key="3">
    <source>
        <dbReference type="PROSITE" id="PS50977"/>
    </source>
</evidence>
<feature type="domain" description="HTH tetR-type" evidence="3">
    <location>
        <begin position="6"/>
        <end position="66"/>
    </location>
</feature>
<dbReference type="PROSITE" id="PS50977">
    <property type="entry name" value="HTH_TETR_2"/>
    <property type="match status" value="1"/>
</dbReference>
<dbReference type="InterPro" id="IPR009057">
    <property type="entry name" value="Homeodomain-like_sf"/>
</dbReference>
<dbReference type="PANTHER" id="PTHR30055:SF207">
    <property type="entry name" value="HTH-TYPE TRANSCRIPTIONAL REPRESSOR FATR"/>
    <property type="match status" value="1"/>
</dbReference>
<name>A0AAW6Q836_9PAST</name>
<comment type="caution">
    <text evidence="4">The sequence shown here is derived from an EMBL/GenBank/DDBJ whole genome shotgun (WGS) entry which is preliminary data.</text>
</comment>
<evidence type="ECO:0000313" key="4">
    <source>
        <dbReference type="EMBL" id="MDG2949679.1"/>
    </source>
</evidence>
<dbReference type="PROSITE" id="PS01081">
    <property type="entry name" value="HTH_TETR_1"/>
    <property type="match status" value="1"/>
</dbReference>
<gene>
    <name evidence="4" type="ORF">P7M15_03930</name>
</gene>
<evidence type="ECO:0000256" key="2">
    <source>
        <dbReference type="PROSITE-ProRule" id="PRU00335"/>
    </source>
</evidence>
<dbReference type="GO" id="GO:0000976">
    <property type="term" value="F:transcription cis-regulatory region binding"/>
    <property type="evidence" value="ECO:0007669"/>
    <property type="project" value="TreeGrafter"/>
</dbReference>